<gene>
    <name evidence="1" type="ORF">SAMN04490178_10583</name>
</gene>
<accession>A0A1H8SJZ9</accession>
<proteinExistence type="predicted"/>
<dbReference type="EMBL" id="FODY01000005">
    <property type="protein sequence ID" value="SEO78608.1"/>
    <property type="molecule type" value="Genomic_DNA"/>
</dbReference>
<name>A0A1H8SJZ9_9FIRM</name>
<evidence type="ECO:0000313" key="1">
    <source>
        <dbReference type="EMBL" id="SEO78608.1"/>
    </source>
</evidence>
<organism evidence="1 2">
    <name type="scientific">Propionispora vibrioides</name>
    <dbReference type="NCBI Taxonomy" id="112903"/>
    <lineage>
        <taxon>Bacteria</taxon>
        <taxon>Bacillati</taxon>
        <taxon>Bacillota</taxon>
        <taxon>Negativicutes</taxon>
        <taxon>Selenomonadales</taxon>
        <taxon>Sporomusaceae</taxon>
        <taxon>Propionispora</taxon>
    </lineage>
</organism>
<sequence length="34" mass="3925">MSQSEFDLENLSNLINNLNKVLLPTVETCLQIQY</sequence>
<dbReference type="Proteomes" id="UP000198847">
    <property type="component" value="Unassembled WGS sequence"/>
</dbReference>
<dbReference type="AlphaFoldDB" id="A0A1H8SJZ9"/>
<keyword evidence="2" id="KW-1185">Reference proteome</keyword>
<reference evidence="1 2" key="1">
    <citation type="submission" date="2016-10" db="EMBL/GenBank/DDBJ databases">
        <authorList>
            <person name="de Groot N.N."/>
        </authorList>
    </citation>
    <scope>NUCLEOTIDE SEQUENCE [LARGE SCALE GENOMIC DNA]</scope>
    <source>
        <strain evidence="1 2">DSM 13305</strain>
    </source>
</reference>
<evidence type="ECO:0000313" key="2">
    <source>
        <dbReference type="Proteomes" id="UP000198847"/>
    </source>
</evidence>
<protein>
    <submittedName>
        <fullName evidence="1">Uncharacterized protein</fullName>
    </submittedName>
</protein>